<organism evidence="2 3">
    <name type="scientific">Polarella glacialis</name>
    <name type="common">Dinoflagellate</name>
    <dbReference type="NCBI Taxonomy" id="89957"/>
    <lineage>
        <taxon>Eukaryota</taxon>
        <taxon>Sar</taxon>
        <taxon>Alveolata</taxon>
        <taxon>Dinophyceae</taxon>
        <taxon>Suessiales</taxon>
        <taxon>Suessiaceae</taxon>
        <taxon>Polarella</taxon>
    </lineage>
</organism>
<reference evidence="2" key="1">
    <citation type="submission" date="2021-02" db="EMBL/GenBank/DDBJ databases">
        <authorList>
            <person name="Dougan E. K."/>
            <person name="Rhodes N."/>
            <person name="Thang M."/>
            <person name="Chan C."/>
        </authorList>
    </citation>
    <scope>NUCLEOTIDE SEQUENCE</scope>
</reference>
<protein>
    <submittedName>
        <fullName evidence="2">Uncharacterized protein</fullName>
    </submittedName>
</protein>
<dbReference type="EMBL" id="CAJNNV010005329">
    <property type="protein sequence ID" value="CAE8591935.1"/>
    <property type="molecule type" value="Genomic_DNA"/>
</dbReference>
<feature type="transmembrane region" description="Helical" evidence="1">
    <location>
        <begin position="28"/>
        <end position="56"/>
    </location>
</feature>
<gene>
    <name evidence="2" type="ORF">PGLA1383_LOCUS10595</name>
</gene>
<feature type="transmembrane region" description="Helical" evidence="1">
    <location>
        <begin position="68"/>
        <end position="87"/>
    </location>
</feature>
<accession>A0A813DZU6</accession>
<comment type="caution">
    <text evidence="2">The sequence shown here is derived from an EMBL/GenBank/DDBJ whole genome shotgun (WGS) entry which is preliminary data.</text>
</comment>
<keyword evidence="1" id="KW-0812">Transmembrane</keyword>
<feature type="non-terminal residue" evidence="2">
    <location>
        <position position="1"/>
    </location>
</feature>
<keyword evidence="1" id="KW-1133">Transmembrane helix</keyword>
<dbReference type="Proteomes" id="UP000654075">
    <property type="component" value="Unassembled WGS sequence"/>
</dbReference>
<sequence length="288" mass="31420">RVSGPSPQGYSTCVSERLQTTSCLVGCWFFVVVVLNGCCCCCCCLWLVFLALLLLLSCSMANQKQRGSILLACLALLIGSQSGRWSSSGSNFVVGVFDFFVFDFFVSICVFFGLALLRLLVGVASKMRSTQTAEHIGNGYQEGMSPRDHDKTLSASDATGATAEVAYKKRPLGMLRYSPGKDNIGAMVMEIIPKSRYPGESEGQAFAAGMESGWLLKSTNGKDVSGMEFVAQIMDLLDDEVMDQRMSQHFYASEQAGRLAEPVDLPINVVYQEGAGQDIKWPQMKEDI</sequence>
<keyword evidence="1" id="KW-0472">Membrane</keyword>
<evidence type="ECO:0000313" key="2">
    <source>
        <dbReference type="EMBL" id="CAE8591935.1"/>
    </source>
</evidence>
<dbReference type="AlphaFoldDB" id="A0A813DZU6"/>
<evidence type="ECO:0000313" key="3">
    <source>
        <dbReference type="Proteomes" id="UP000654075"/>
    </source>
</evidence>
<keyword evidence="3" id="KW-1185">Reference proteome</keyword>
<name>A0A813DZU6_POLGL</name>
<proteinExistence type="predicted"/>
<evidence type="ECO:0000256" key="1">
    <source>
        <dbReference type="SAM" id="Phobius"/>
    </source>
</evidence>
<feature type="transmembrane region" description="Helical" evidence="1">
    <location>
        <begin position="99"/>
        <end position="121"/>
    </location>
</feature>